<accession>A0A4U5PJ10</accession>
<name>A0A4U5PJ10_STECR</name>
<protein>
    <submittedName>
        <fullName evidence="1">Uncharacterized protein</fullName>
    </submittedName>
</protein>
<dbReference type="EMBL" id="AZBU02000002">
    <property type="protein sequence ID" value="TKR96629.1"/>
    <property type="molecule type" value="Genomic_DNA"/>
</dbReference>
<evidence type="ECO:0000313" key="1">
    <source>
        <dbReference type="EMBL" id="TKR96629.1"/>
    </source>
</evidence>
<sequence>MLIRNVFDNTARARMVDRPFDQVFRAFSSINAKHEGTGLVVVVVVKKCKNCDVLVVVVLYFNPTVFLSQIVH</sequence>
<keyword evidence="2" id="KW-1185">Reference proteome</keyword>
<reference evidence="1 2" key="2">
    <citation type="journal article" date="2019" name="G3 (Bethesda)">
        <title>Hybrid Assembly of the Genome of the Entomopathogenic Nematode Steinernema carpocapsae Identifies the X-Chromosome.</title>
        <authorList>
            <person name="Serra L."/>
            <person name="Macchietto M."/>
            <person name="Macias-Munoz A."/>
            <person name="McGill C.J."/>
            <person name="Rodriguez I.M."/>
            <person name="Rodriguez B."/>
            <person name="Murad R."/>
            <person name="Mortazavi A."/>
        </authorList>
    </citation>
    <scope>NUCLEOTIDE SEQUENCE [LARGE SCALE GENOMIC DNA]</scope>
    <source>
        <strain evidence="1 2">ALL</strain>
    </source>
</reference>
<organism evidence="1 2">
    <name type="scientific">Steinernema carpocapsae</name>
    <name type="common">Entomopathogenic nematode</name>
    <dbReference type="NCBI Taxonomy" id="34508"/>
    <lineage>
        <taxon>Eukaryota</taxon>
        <taxon>Metazoa</taxon>
        <taxon>Ecdysozoa</taxon>
        <taxon>Nematoda</taxon>
        <taxon>Chromadorea</taxon>
        <taxon>Rhabditida</taxon>
        <taxon>Tylenchina</taxon>
        <taxon>Panagrolaimomorpha</taxon>
        <taxon>Strongyloidoidea</taxon>
        <taxon>Steinernematidae</taxon>
        <taxon>Steinernema</taxon>
    </lineage>
</organism>
<evidence type="ECO:0000313" key="2">
    <source>
        <dbReference type="Proteomes" id="UP000298663"/>
    </source>
</evidence>
<proteinExistence type="predicted"/>
<gene>
    <name evidence="1" type="ORF">L596_010624</name>
</gene>
<reference evidence="1 2" key="1">
    <citation type="journal article" date="2015" name="Genome Biol.">
        <title>Comparative genomics of Steinernema reveals deeply conserved gene regulatory networks.</title>
        <authorList>
            <person name="Dillman A.R."/>
            <person name="Macchietto M."/>
            <person name="Porter C.F."/>
            <person name="Rogers A."/>
            <person name="Williams B."/>
            <person name="Antoshechkin I."/>
            <person name="Lee M.M."/>
            <person name="Goodwin Z."/>
            <person name="Lu X."/>
            <person name="Lewis E.E."/>
            <person name="Goodrich-Blair H."/>
            <person name="Stock S.P."/>
            <person name="Adams B.J."/>
            <person name="Sternberg P.W."/>
            <person name="Mortazavi A."/>
        </authorList>
    </citation>
    <scope>NUCLEOTIDE SEQUENCE [LARGE SCALE GENOMIC DNA]</scope>
    <source>
        <strain evidence="1 2">ALL</strain>
    </source>
</reference>
<dbReference type="AlphaFoldDB" id="A0A4U5PJ10"/>
<dbReference type="Proteomes" id="UP000298663">
    <property type="component" value="Unassembled WGS sequence"/>
</dbReference>
<comment type="caution">
    <text evidence="1">The sequence shown here is derived from an EMBL/GenBank/DDBJ whole genome shotgun (WGS) entry which is preliminary data.</text>
</comment>